<dbReference type="PANTHER" id="PTHR43539:SF42">
    <property type="entry name" value="OS01G0273800 PROTEIN"/>
    <property type="match status" value="1"/>
</dbReference>
<evidence type="ECO:0000256" key="1">
    <source>
        <dbReference type="ARBA" id="ARBA00009183"/>
    </source>
</evidence>
<evidence type="ECO:0000256" key="2">
    <source>
        <dbReference type="ARBA" id="ARBA00022630"/>
    </source>
</evidence>
<dbReference type="GO" id="GO:0004499">
    <property type="term" value="F:N,N-dimethylaniline monooxygenase activity"/>
    <property type="evidence" value="ECO:0007669"/>
    <property type="project" value="InterPro"/>
</dbReference>
<dbReference type="InterPro" id="IPR036188">
    <property type="entry name" value="FAD/NAD-bd_sf"/>
</dbReference>
<dbReference type="PRINTS" id="PR00469">
    <property type="entry name" value="PNDRDTASEII"/>
</dbReference>
<dbReference type="Proteomes" id="UP001177140">
    <property type="component" value="Unassembled WGS sequence"/>
</dbReference>
<dbReference type="GO" id="GO:0103075">
    <property type="term" value="F:indole-3-pyruvate monooxygenase activity"/>
    <property type="evidence" value="ECO:0007669"/>
    <property type="project" value="UniProtKB-EC"/>
</dbReference>
<dbReference type="InterPro" id="IPR020946">
    <property type="entry name" value="Flavin_mOase-like"/>
</dbReference>
<dbReference type="PANTHER" id="PTHR43539">
    <property type="entry name" value="FLAVIN-BINDING MONOOXYGENASE-LIKE PROTEIN (AFU_ORTHOLOGUE AFUA_4G09220)"/>
    <property type="match status" value="1"/>
</dbReference>
<dbReference type="EC" id="1.-.-.-" evidence="6"/>
<dbReference type="InterPro" id="IPR050982">
    <property type="entry name" value="Auxin_biosynth/cation_transpt"/>
</dbReference>
<reference evidence="7" key="1">
    <citation type="submission" date="2022-03" db="EMBL/GenBank/DDBJ databases">
        <title>A functionally conserved STORR gene fusion in Papaver species that diverged 16.8 million years ago.</title>
        <authorList>
            <person name="Catania T."/>
        </authorList>
    </citation>
    <scope>NUCLEOTIDE SEQUENCE</scope>
    <source>
        <strain evidence="7">S-191538</strain>
    </source>
</reference>
<name>A0AA41V0L6_PAPNU</name>
<evidence type="ECO:0000313" key="7">
    <source>
        <dbReference type="EMBL" id="MCL7027124.1"/>
    </source>
</evidence>
<keyword evidence="6" id="KW-0503">Monooxygenase</keyword>
<dbReference type="EMBL" id="JAJJMA010064656">
    <property type="protein sequence ID" value="MCL7027124.1"/>
    <property type="molecule type" value="Genomic_DNA"/>
</dbReference>
<evidence type="ECO:0000256" key="4">
    <source>
        <dbReference type="ARBA" id="ARBA00023002"/>
    </source>
</evidence>
<comment type="caution">
    <text evidence="7">The sequence shown here is derived from an EMBL/GenBank/DDBJ whole genome shotgun (WGS) entry which is preliminary data.</text>
</comment>
<dbReference type="SUPFAM" id="SSF51905">
    <property type="entry name" value="FAD/NAD(P)-binding domain"/>
    <property type="match status" value="2"/>
</dbReference>
<dbReference type="PROSITE" id="PS51257">
    <property type="entry name" value="PROKAR_LIPOPROTEIN"/>
    <property type="match status" value="1"/>
</dbReference>
<keyword evidence="8" id="KW-1185">Reference proteome</keyword>
<comment type="similarity">
    <text evidence="1 6">Belongs to the FMO family.</text>
</comment>
<organism evidence="7 8">
    <name type="scientific">Papaver nudicaule</name>
    <name type="common">Iceland poppy</name>
    <dbReference type="NCBI Taxonomy" id="74823"/>
    <lineage>
        <taxon>Eukaryota</taxon>
        <taxon>Viridiplantae</taxon>
        <taxon>Streptophyta</taxon>
        <taxon>Embryophyta</taxon>
        <taxon>Tracheophyta</taxon>
        <taxon>Spermatophyta</taxon>
        <taxon>Magnoliopsida</taxon>
        <taxon>Ranunculales</taxon>
        <taxon>Papaveraceae</taxon>
        <taxon>Papaveroideae</taxon>
        <taxon>Papaver</taxon>
    </lineage>
</organism>
<keyword evidence="2 6" id="KW-0285">Flavoprotein</keyword>
<protein>
    <recommendedName>
        <fullName evidence="6">Flavin-containing monooxygenase</fullName>
        <ecNumber evidence="6">1.-.-.-</ecNumber>
    </recommendedName>
</protein>
<dbReference type="Gene3D" id="3.50.50.60">
    <property type="entry name" value="FAD/NAD(P)-binding domain"/>
    <property type="match status" value="1"/>
</dbReference>
<dbReference type="GO" id="GO:0050660">
    <property type="term" value="F:flavin adenine dinucleotide binding"/>
    <property type="evidence" value="ECO:0007669"/>
    <property type="project" value="InterPro"/>
</dbReference>
<evidence type="ECO:0000256" key="5">
    <source>
        <dbReference type="ARBA" id="ARBA00047707"/>
    </source>
</evidence>
<comment type="catalytic activity">
    <reaction evidence="5">
        <text>indole-3-pyruvate + NADPH + O2 + H(+) = (indol-3-yl)acetate + CO2 + NADP(+) + H2O</text>
        <dbReference type="Rhea" id="RHEA:34331"/>
        <dbReference type="ChEBI" id="CHEBI:15377"/>
        <dbReference type="ChEBI" id="CHEBI:15378"/>
        <dbReference type="ChEBI" id="CHEBI:15379"/>
        <dbReference type="ChEBI" id="CHEBI:16526"/>
        <dbReference type="ChEBI" id="CHEBI:17640"/>
        <dbReference type="ChEBI" id="CHEBI:30854"/>
        <dbReference type="ChEBI" id="CHEBI:57783"/>
        <dbReference type="ChEBI" id="CHEBI:58349"/>
        <dbReference type="EC" id="1.14.13.168"/>
    </reaction>
</comment>
<comment type="cofactor">
    <cofactor evidence="6">
        <name>FAD</name>
        <dbReference type="ChEBI" id="CHEBI:57692"/>
    </cofactor>
</comment>
<keyword evidence="4 6" id="KW-0560">Oxidoreductase</keyword>
<evidence type="ECO:0000313" key="8">
    <source>
        <dbReference type="Proteomes" id="UP001177140"/>
    </source>
</evidence>
<keyword evidence="3 6" id="KW-0274">FAD</keyword>
<dbReference type="GO" id="GO:0050661">
    <property type="term" value="F:NADP binding"/>
    <property type="evidence" value="ECO:0007669"/>
    <property type="project" value="InterPro"/>
</dbReference>
<dbReference type="Pfam" id="PF00743">
    <property type="entry name" value="FMO-like"/>
    <property type="match status" value="1"/>
</dbReference>
<dbReference type="PRINTS" id="PR00368">
    <property type="entry name" value="FADPNR"/>
</dbReference>
<proteinExistence type="inferred from homology"/>
<accession>A0AA41V0L6</accession>
<evidence type="ECO:0000256" key="6">
    <source>
        <dbReference type="RuleBase" id="RU361177"/>
    </source>
</evidence>
<dbReference type="AlphaFoldDB" id="A0AA41V0L6"/>
<gene>
    <name evidence="7" type="ORF">MKW94_015722</name>
</gene>
<sequence length="388" mass="43352">MVKEEVVIIVGAGPSGISTSACLNHLSVSNIVLERDDCLASLWKKKCYDRLHLHVAKQFSNFPHMPVPADYPKYMSKDQFVQYVENYALQFNVKPLYNRLVELARFDGTIRKWYVKVRNMGSHDFDEYVCRFLVVATGQNTDAHIPEIEGLHSFPGEILHSTSYKSGAKYANKHVLVLGSGNSGIDIALDLANFGAKTSITVRNPVHILNKEILNIGLIMIKHIPLKIVDAVLAILSKLIVGDTTKYGIPRPNKNPFSSKWIIDAGTLEKIKSGHIQVLPALRSITGDYIEFVNGESYQFDVIVLATGFRRSANKWLKDGEYLLNENGHVNRSESHNSWVSKTKFANNWKGNNGLYCVGLCGRGIEPASLEAEKIANEIKLLLQNESI</sequence>
<evidence type="ECO:0000256" key="3">
    <source>
        <dbReference type="ARBA" id="ARBA00022827"/>
    </source>
</evidence>